<evidence type="ECO:0000313" key="2">
    <source>
        <dbReference type="Proteomes" id="UP000276133"/>
    </source>
</evidence>
<protein>
    <submittedName>
        <fullName evidence="1">Uncharacterized protein</fullName>
    </submittedName>
</protein>
<dbReference type="EMBL" id="REGN01006685">
    <property type="protein sequence ID" value="RNA08621.1"/>
    <property type="molecule type" value="Genomic_DNA"/>
</dbReference>
<organism evidence="1 2">
    <name type="scientific">Brachionus plicatilis</name>
    <name type="common">Marine rotifer</name>
    <name type="synonym">Brachionus muelleri</name>
    <dbReference type="NCBI Taxonomy" id="10195"/>
    <lineage>
        <taxon>Eukaryota</taxon>
        <taxon>Metazoa</taxon>
        <taxon>Spiralia</taxon>
        <taxon>Gnathifera</taxon>
        <taxon>Rotifera</taxon>
        <taxon>Eurotatoria</taxon>
        <taxon>Monogononta</taxon>
        <taxon>Pseudotrocha</taxon>
        <taxon>Ploima</taxon>
        <taxon>Brachionidae</taxon>
        <taxon>Brachionus</taxon>
    </lineage>
</organism>
<dbReference type="AlphaFoldDB" id="A0A3M7QC99"/>
<dbReference type="Proteomes" id="UP000276133">
    <property type="component" value="Unassembled WGS sequence"/>
</dbReference>
<sequence>MFLPDLLNFIALHFLTLKNIGHVFDHSESVSRSCFSVDRSLVLRIVAISLLSSANSLTRWYFAIKTLLRWKLINTGKKKFRVLKGLVDLELDFVIIMNRVDPLNF</sequence>
<evidence type="ECO:0000313" key="1">
    <source>
        <dbReference type="EMBL" id="RNA08621.1"/>
    </source>
</evidence>
<name>A0A3M7QC99_BRAPC</name>
<proteinExistence type="predicted"/>
<keyword evidence="2" id="KW-1185">Reference proteome</keyword>
<comment type="caution">
    <text evidence="1">The sequence shown here is derived from an EMBL/GenBank/DDBJ whole genome shotgun (WGS) entry which is preliminary data.</text>
</comment>
<accession>A0A3M7QC99</accession>
<reference evidence="1 2" key="1">
    <citation type="journal article" date="2018" name="Sci. Rep.">
        <title>Genomic signatures of local adaptation to the degree of environmental predictability in rotifers.</title>
        <authorList>
            <person name="Franch-Gras L."/>
            <person name="Hahn C."/>
            <person name="Garcia-Roger E.M."/>
            <person name="Carmona M.J."/>
            <person name="Serra M."/>
            <person name="Gomez A."/>
        </authorList>
    </citation>
    <scope>NUCLEOTIDE SEQUENCE [LARGE SCALE GENOMIC DNA]</scope>
    <source>
        <strain evidence="1">HYR1</strain>
    </source>
</reference>
<gene>
    <name evidence="1" type="ORF">BpHYR1_022413</name>
</gene>